<dbReference type="AlphaFoldDB" id="A0A3S4W834"/>
<dbReference type="RefSeq" id="WP_036982649.1">
    <property type="nucleotide sequence ID" value="NZ_LR134473.1"/>
</dbReference>
<dbReference type="EMBL" id="LR134473">
    <property type="protein sequence ID" value="VEI02998.1"/>
    <property type="molecule type" value="Genomic_DNA"/>
</dbReference>
<dbReference type="STRING" id="1122997.GCA_000425285_02703"/>
<organism evidence="1 2">
    <name type="scientific">Acidipropionibacterium jensenii</name>
    <dbReference type="NCBI Taxonomy" id="1749"/>
    <lineage>
        <taxon>Bacteria</taxon>
        <taxon>Bacillati</taxon>
        <taxon>Actinomycetota</taxon>
        <taxon>Actinomycetes</taxon>
        <taxon>Propionibacteriales</taxon>
        <taxon>Propionibacteriaceae</taxon>
        <taxon>Acidipropionibacterium</taxon>
    </lineage>
</organism>
<sequence>MTATTQAVTRAFIAAQTGRLLMFHAGAVAHPTTNRAVIYVAAGGTGKTTLTQQLGSMYRYLTDETVGVDDQHRILPYPKPLSIRISGRPHKVETSPEDLHLLPATSPASVARIVLLDRSDSYPADHVEVEPTGLFDAIMALTPQTSALSALDAGLHRLAALIDATGSVLTVRYREAASLRPLIANLIGDPE</sequence>
<dbReference type="OrthoDB" id="3731741at2"/>
<dbReference type="Proteomes" id="UP000277858">
    <property type="component" value="Chromosome"/>
</dbReference>
<proteinExistence type="predicted"/>
<gene>
    <name evidence="1" type="ORF">NCTC13652_01196</name>
</gene>
<protein>
    <submittedName>
        <fullName evidence="1">Uncharacterized protein</fullName>
    </submittedName>
</protein>
<evidence type="ECO:0000313" key="2">
    <source>
        <dbReference type="Proteomes" id="UP000277858"/>
    </source>
</evidence>
<name>A0A3S4W834_9ACTN</name>
<evidence type="ECO:0000313" key="1">
    <source>
        <dbReference type="EMBL" id="VEI02998.1"/>
    </source>
</evidence>
<reference evidence="1 2" key="1">
    <citation type="submission" date="2018-12" db="EMBL/GenBank/DDBJ databases">
        <authorList>
            <consortium name="Pathogen Informatics"/>
        </authorList>
    </citation>
    <scope>NUCLEOTIDE SEQUENCE [LARGE SCALE GENOMIC DNA]</scope>
    <source>
        <strain evidence="1 2">NCTC13652</strain>
    </source>
</reference>
<keyword evidence="2" id="KW-1185">Reference proteome</keyword>
<accession>A0A3S4W834</accession>